<evidence type="ECO:0000256" key="2">
    <source>
        <dbReference type="ARBA" id="ARBA00022448"/>
    </source>
</evidence>
<dbReference type="Pfam" id="PF00528">
    <property type="entry name" value="BPD_transp_1"/>
    <property type="match status" value="1"/>
</dbReference>
<reference evidence="9" key="2">
    <citation type="submission" date="2021-04" db="EMBL/GenBank/DDBJ databases">
        <authorList>
            <person name="Gilroy R."/>
        </authorList>
    </citation>
    <scope>NUCLEOTIDE SEQUENCE</scope>
    <source>
        <strain evidence="9">ChiGjej4B4-7305</strain>
    </source>
</reference>
<accession>A0A9D2J6L5</accession>
<keyword evidence="2 7" id="KW-0813">Transport</keyword>
<feature type="transmembrane region" description="Helical" evidence="7">
    <location>
        <begin position="142"/>
        <end position="162"/>
    </location>
</feature>
<dbReference type="PANTHER" id="PTHR43227">
    <property type="entry name" value="BLL4140 PROTEIN"/>
    <property type="match status" value="1"/>
</dbReference>
<dbReference type="EMBL" id="DXBY01000301">
    <property type="protein sequence ID" value="HIZ37554.1"/>
    <property type="molecule type" value="Genomic_DNA"/>
</dbReference>
<feature type="transmembrane region" description="Helical" evidence="7">
    <location>
        <begin position="238"/>
        <end position="260"/>
    </location>
</feature>
<feature type="domain" description="ABC transmembrane type-1" evidence="8">
    <location>
        <begin position="105"/>
        <end position="319"/>
    </location>
</feature>
<reference evidence="9" key="1">
    <citation type="journal article" date="2021" name="PeerJ">
        <title>Extensive microbial diversity within the chicken gut microbiome revealed by metagenomics and culture.</title>
        <authorList>
            <person name="Gilroy R."/>
            <person name="Ravi A."/>
            <person name="Getino M."/>
            <person name="Pursley I."/>
            <person name="Horton D.L."/>
            <person name="Alikhan N.F."/>
            <person name="Baker D."/>
            <person name="Gharbi K."/>
            <person name="Hall N."/>
            <person name="Watson M."/>
            <person name="Adriaenssens E.M."/>
            <person name="Foster-Nyarko E."/>
            <person name="Jarju S."/>
            <person name="Secka A."/>
            <person name="Antonio M."/>
            <person name="Oren A."/>
            <person name="Chaudhuri R.R."/>
            <person name="La Ragione R."/>
            <person name="Hildebrand F."/>
            <person name="Pallen M.J."/>
        </authorList>
    </citation>
    <scope>NUCLEOTIDE SEQUENCE</scope>
    <source>
        <strain evidence="9">ChiGjej4B4-7305</strain>
    </source>
</reference>
<dbReference type="SUPFAM" id="SSF161098">
    <property type="entry name" value="MetI-like"/>
    <property type="match status" value="1"/>
</dbReference>
<proteinExistence type="inferred from homology"/>
<protein>
    <submittedName>
        <fullName evidence="9">Sugar ABC transporter permease</fullName>
    </submittedName>
</protein>
<evidence type="ECO:0000256" key="7">
    <source>
        <dbReference type="RuleBase" id="RU363032"/>
    </source>
</evidence>
<dbReference type="AlphaFoldDB" id="A0A9D2J6L5"/>
<gene>
    <name evidence="9" type="ORF">H9815_17390</name>
</gene>
<dbReference type="InterPro" id="IPR000515">
    <property type="entry name" value="MetI-like"/>
</dbReference>
<dbReference type="Gene3D" id="1.10.3720.10">
    <property type="entry name" value="MetI-like"/>
    <property type="match status" value="1"/>
</dbReference>
<keyword evidence="3" id="KW-1003">Cell membrane</keyword>
<evidence type="ECO:0000259" key="8">
    <source>
        <dbReference type="PROSITE" id="PS50928"/>
    </source>
</evidence>
<comment type="subcellular location">
    <subcellularLocation>
        <location evidence="1 7">Cell membrane</location>
        <topology evidence="1 7">Multi-pass membrane protein</topology>
    </subcellularLocation>
</comment>
<dbReference type="PANTHER" id="PTHR43227:SF8">
    <property type="entry name" value="DIACETYLCHITOBIOSE UPTAKE SYSTEM PERMEASE PROTEIN DASB"/>
    <property type="match status" value="1"/>
</dbReference>
<dbReference type="GO" id="GO:0005886">
    <property type="term" value="C:plasma membrane"/>
    <property type="evidence" value="ECO:0007669"/>
    <property type="project" value="UniProtKB-SubCell"/>
</dbReference>
<evidence type="ECO:0000256" key="6">
    <source>
        <dbReference type="ARBA" id="ARBA00023136"/>
    </source>
</evidence>
<dbReference type="Proteomes" id="UP000824037">
    <property type="component" value="Unassembled WGS sequence"/>
</dbReference>
<evidence type="ECO:0000256" key="5">
    <source>
        <dbReference type="ARBA" id="ARBA00022989"/>
    </source>
</evidence>
<sequence length="330" mass="36943">MTEQHEATVRAEDALQAAAVRPEPTRSVRKSSPRAMNNVDRQRRRLALPFLAVPCVLLGALFVFPFFQTISMSMTDWFGTFQTTNFVGLQNYQDLIADELFRSAILNTLLYFVLSLVVLFPLALFIAWGLLRTRRTRSFYQLAIFAPAVLSVSVAGVLWKFIYNPNFGIINTVLESIGLESLTRPWLGDPSTAMVGIVIAVIWHGIATWIILILAGLDRIPTELNEAASLDGASSWQVFSRVTMPLLWPVLSTLLVLWFIESMQTFAFIYVMTDGGPYGSTEVMATYMYRMAFDGRMFAYGSAMAIVMTAIVLLMSLIGAKLLRSDRFDS</sequence>
<organism evidence="9 10">
    <name type="scientific">Candidatus Ruania gallistercoris</name>
    <dbReference type="NCBI Taxonomy" id="2838746"/>
    <lineage>
        <taxon>Bacteria</taxon>
        <taxon>Bacillati</taxon>
        <taxon>Actinomycetota</taxon>
        <taxon>Actinomycetes</taxon>
        <taxon>Micrococcales</taxon>
        <taxon>Ruaniaceae</taxon>
        <taxon>Ruania</taxon>
    </lineage>
</organism>
<comment type="caution">
    <text evidence="9">The sequence shown here is derived from an EMBL/GenBank/DDBJ whole genome shotgun (WGS) entry which is preliminary data.</text>
</comment>
<dbReference type="InterPro" id="IPR050809">
    <property type="entry name" value="UgpAE/MalFG_permease"/>
</dbReference>
<feature type="transmembrane region" description="Helical" evidence="7">
    <location>
        <begin position="193"/>
        <end position="217"/>
    </location>
</feature>
<keyword evidence="4 7" id="KW-0812">Transmembrane</keyword>
<evidence type="ECO:0000256" key="3">
    <source>
        <dbReference type="ARBA" id="ARBA00022475"/>
    </source>
</evidence>
<evidence type="ECO:0000256" key="4">
    <source>
        <dbReference type="ARBA" id="ARBA00022692"/>
    </source>
</evidence>
<dbReference type="CDD" id="cd06261">
    <property type="entry name" value="TM_PBP2"/>
    <property type="match status" value="1"/>
</dbReference>
<feature type="transmembrane region" description="Helical" evidence="7">
    <location>
        <begin position="109"/>
        <end position="130"/>
    </location>
</feature>
<comment type="similarity">
    <text evidence="7">Belongs to the binding-protein-dependent transport system permease family.</text>
</comment>
<evidence type="ECO:0000256" key="1">
    <source>
        <dbReference type="ARBA" id="ARBA00004651"/>
    </source>
</evidence>
<evidence type="ECO:0000313" key="10">
    <source>
        <dbReference type="Proteomes" id="UP000824037"/>
    </source>
</evidence>
<feature type="transmembrane region" description="Helical" evidence="7">
    <location>
        <begin position="297"/>
        <end position="320"/>
    </location>
</feature>
<dbReference type="GO" id="GO:0055085">
    <property type="term" value="P:transmembrane transport"/>
    <property type="evidence" value="ECO:0007669"/>
    <property type="project" value="InterPro"/>
</dbReference>
<dbReference type="PROSITE" id="PS50928">
    <property type="entry name" value="ABC_TM1"/>
    <property type="match status" value="1"/>
</dbReference>
<keyword evidence="6 7" id="KW-0472">Membrane</keyword>
<feature type="transmembrane region" description="Helical" evidence="7">
    <location>
        <begin position="46"/>
        <end position="67"/>
    </location>
</feature>
<evidence type="ECO:0000313" key="9">
    <source>
        <dbReference type="EMBL" id="HIZ37554.1"/>
    </source>
</evidence>
<keyword evidence="5 7" id="KW-1133">Transmembrane helix</keyword>
<dbReference type="InterPro" id="IPR035906">
    <property type="entry name" value="MetI-like_sf"/>
</dbReference>
<name>A0A9D2J6L5_9MICO</name>